<dbReference type="GO" id="GO:0140359">
    <property type="term" value="F:ABC-type transporter activity"/>
    <property type="evidence" value="ECO:0007669"/>
    <property type="project" value="InterPro"/>
</dbReference>
<feature type="transmembrane region" description="Helical" evidence="1">
    <location>
        <begin position="236"/>
        <end position="256"/>
    </location>
</feature>
<dbReference type="RefSeq" id="WP_092591809.1">
    <property type="nucleotide sequence ID" value="NZ_FMWL01000014.1"/>
</dbReference>
<feature type="transmembrane region" description="Helical" evidence="1">
    <location>
        <begin position="121"/>
        <end position="143"/>
    </location>
</feature>
<feature type="transmembrane region" description="Helical" evidence="1">
    <location>
        <begin position="68"/>
        <end position="91"/>
    </location>
</feature>
<proteinExistence type="predicted"/>
<reference evidence="2 3" key="1">
    <citation type="submission" date="2016-10" db="EMBL/GenBank/DDBJ databases">
        <authorList>
            <person name="de Groot N.N."/>
        </authorList>
    </citation>
    <scope>NUCLEOTIDE SEQUENCE [LARGE SCALE GENOMIC DNA]</scope>
    <source>
        <strain evidence="2 3">DSM 2784</strain>
    </source>
</reference>
<keyword evidence="1" id="KW-1133">Transmembrane helix</keyword>
<evidence type="ECO:0000313" key="3">
    <source>
        <dbReference type="Proteomes" id="UP000199208"/>
    </source>
</evidence>
<dbReference type="STRING" id="1120920.SAMN03080599_02390"/>
<organism evidence="2 3">
    <name type="scientific">Acidaminobacter hydrogenoformans DSM 2784</name>
    <dbReference type="NCBI Taxonomy" id="1120920"/>
    <lineage>
        <taxon>Bacteria</taxon>
        <taxon>Bacillati</taxon>
        <taxon>Bacillota</taxon>
        <taxon>Clostridia</taxon>
        <taxon>Peptostreptococcales</taxon>
        <taxon>Acidaminobacteraceae</taxon>
        <taxon>Acidaminobacter</taxon>
    </lineage>
</organism>
<dbReference type="Pfam" id="PF12679">
    <property type="entry name" value="ABC2_membrane_2"/>
    <property type="match status" value="1"/>
</dbReference>
<feature type="transmembrane region" description="Helical" evidence="1">
    <location>
        <begin position="12"/>
        <end position="34"/>
    </location>
</feature>
<keyword evidence="1" id="KW-0812">Transmembrane</keyword>
<name>A0A1G5S3G5_9FIRM</name>
<dbReference type="Proteomes" id="UP000199208">
    <property type="component" value="Unassembled WGS sequence"/>
</dbReference>
<dbReference type="GO" id="GO:0005886">
    <property type="term" value="C:plasma membrane"/>
    <property type="evidence" value="ECO:0007669"/>
    <property type="project" value="UniProtKB-SubCell"/>
</dbReference>
<gene>
    <name evidence="2" type="ORF">SAMN03080599_02390</name>
</gene>
<keyword evidence="1" id="KW-0472">Membrane</keyword>
<dbReference type="EMBL" id="FMWL01000014">
    <property type="protein sequence ID" value="SCZ80698.1"/>
    <property type="molecule type" value="Genomic_DNA"/>
</dbReference>
<feature type="transmembrane region" description="Helical" evidence="1">
    <location>
        <begin position="193"/>
        <end position="216"/>
    </location>
</feature>
<sequence length="265" mass="28956">MTIFKFELKQLSVSTVLWSIILGVTIFLMTPVYIDMLTGTDMSSISGLSNQGYYETMGTNLQILSTPLGAYAFLTTFVLFACAVHGMNVGLSMMTKEYRGATADFILTKPYSRSKVFVSKLLAGLLATLAVGVAYFVGSWLGMAAGAKGAYSFQAMALIAGSAIFVQWIFLFLGMLLGVLWPHLRTTVTVSSGVSFFAFVTGSFSYKMGFVWLGFLSPFTYFKGADIISTQRYDPVNLMVFLLVSAATLLAGHHYFRKKDVTLVS</sequence>
<dbReference type="PANTHER" id="PTHR37305:SF1">
    <property type="entry name" value="MEMBRANE PROTEIN"/>
    <property type="match status" value="1"/>
</dbReference>
<dbReference type="PANTHER" id="PTHR37305">
    <property type="entry name" value="INTEGRAL MEMBRANE PROTEIN-RELATED"/>
    <property type="match status" value="1"/>
</dbReference>
<protein>
    <submittedName>
        <fullName evidence="2">ABC-2 type transport system permease protein</fullName>
    </submittedName>
</protein>
<feature type="transmembrane region" description="Helical" evidence="1">
    <location>
        <begin position="155"/>
        <end position="181"/>
    </location>
</feature>
<dbReference type="AlphaFoldDB" id="A0A1G5S3G5"/>
<accession>A0A1G5S3G5</accession>
<keyword evidence="3" id="KW-1185">Reference proteome</keyword>
<evidence type="ECO:0000313" key="2">
    <source>
        <dbReference type="EMBL" id="SCZ80698.1"/>
    </source>
</evidence>
<evidence type="ECO:0000256" key="1">
    <source>
        <dbReference type="SAM" id="Phobius"/>
    </source>
</evidence>
<dbReference type="OrthoDB" id="9800309at2"/>